<dbReference type="InterPro" id="IPR051474">
    <property type="entry name" value="Anti-sigma-K/W_factor"/>
</dbReference>
<dbReference type="GO" id="GO:0016989">
    <property type="term" value="F:sigma factor antagonist activity"/>
    <property type="evidence" value="ECO:0007669"/>
    <property type="project" value="TreeGrafter"/>
</dbReference>
<dbReference type="RefSeq" id="WP_210760133.1">
    <property type="nucleotide sequence ID" value="NZ_CP060139.1"/>
</dbReference>
<dbReference type="GO" id="GO:0006417">
    <property type="term" value="P:regulation of translation"/>
    <property type="evidence" value="ECO:0007669"/>
    <property type="project" value="TreeGrafter"/>
</dbReference>
<feature type="coiled-coil region" evidence="1">
    <location>
        <begin position="139"/>
        <end position="173"/>
    </location>
</feature>
<evidence type="ECO:0000313" key="4">
    <source>
        <dbReference type="EMBL" id="QNR25607.1"/>
    </source>
</evidence>
<feature type="domain" description="Anti-sigma K factor RskA C-terminal" evidence="3">
    <location>
        <begin position="116"/>
        <end position="276"/>
    </location>
</feature>
<dbReference type="KEGG" id="chyd:H4K34_07130"/>
<keyword evidence="2" id="KW-0812">Transmembrane</keyword>
<dbReference type="InterPro" id="IPR018764">
    <property type="entry name" value="RskA_C"/>
</dbReference>
<keyword evidence="1" id="KW-0175">Coiled coil</keyword>
<dbReference type="GO" id="GO:0005886">
    <property type="term" value="C:plasma membrane"/>
    <property type="evidence" value="ECO:0007669"/>
    <property type="project" value="InterPro"/>
</dbReference>
<dbReference type="Proteomes" id="UP000516305">
    <property type="component" value="Chromosome"/>
</dbReference>
<name>A0A7H0VIQ9_9FLAO</name>
<reference evidence="4 5" key="1">
    <citation type="submission" date="2020-08" db="EMBL/GenBank/DDBJ databases">
        <title>Croceimicrobium hydrocarbonivorans gen. nov., sp. nov., a novel marine bacterium isolated from a bacterial consortium that degrades polyethylene terephthalate.</title>
        <authorList>
            <person name="Liu R."/>
        </authorList>
    </citation>
    <scope>NUCLEOTIDE SEQUENCE [LARGE SCALE GENOMIC DNA]</scope>
    <source>
        <strain evidence="4 5">A20-9</strain>
    </source>
</reference>
<organism evidence="4 5">
    <name type="scientific">Croceimicrobium hydrocarbonivorans</name>
    <dbReference type="NCBI Taxonomy" id="2761580"/>
    <lineage>
        <taxon>Bacteria</taxon>
        <taxon>Pseudomonadati</taxon>
        <taxon>Bacteroidota</taxon>
        <taxon>Flavobacteriia</taxon>
        <taxon>Flavobacteriales</taxon>
        <taxon>Owenweeksiaceae</taxon>
        <taxon>Croceimicrobium</taxon>
    </lineage>
</organism>
<keyword evidence="2" id="KW-1133">Transmembrane helix</keyword>
<dbReference type="AlphaFoldDB" id="A0A7H0VIQ9"/>
<sequence>MDPKKYIESGIIEDYLMGFVSEQERQEVQCMSKIYPEINEALRQAEDIMSTWAAASAEEPPAGMKEKIMANLGEQEKGPVAMPALKVVASSHEPSVKSSINPAASKSKSSQPIGWIAAAAALILSFFLAYQWQDSLQFMQAMEQEIVAQDQELETLGSQLQELQGDKEQYQSLWAAVSEPGTQKITLNTVQEDKPATATVYWNPEKEQTLFYRDQLPAEAENSQYQLWAIVKGKPVSIGLLALNSNELQLQNMSGLAEADAFAITLEPLGGSESPTLDQMVVMGKV</sequence>
<proteinExistence type="predicted"/>
<keyword evidence="5" id="KW-1185">Reference proteome</keyword>
<protein>
    <submittedName>
        <fullName evidence="4">Anti-sigma factor</fullName>
    </submittedName>
</protein>
<keyword evidence="2" id="KW-0472">Membrane</keyword>
<accession>A0A7H0VIQ9</accession>
<evidence type="ECO:0000313" key="5">
    <source>
        <dbReference type="Proteomes" id="UP000516305"/>
    </source>
</evidence>
<gene>
    <name evidence="4" type="ORF">H4K34_07130</name>
</gene>
<dbReference type="EMBL" id="CP060139">
    <property type="protein sequence ID" value="QNR25607.1"/>
    <property type="molecule type" value="Genomic_DNA"/>
</dbReference>
<evidence type="ECO:0000259" key="3">
    <source>
        <dbReference type="Pfam" id="PF10099"/>
    </source>
</evidence>
<dbReference type="PANTHER" id="PTHR37461">
    <property type="entry name" value="ANTI-SIGMA-K FACTOR RSKA"/>
    <property type="match status" value="1"/>
</dbReference>
<feature type="transmembrane region" description="Helical" evidence="2">
    <location>
        <begin position="113"/>
        <end position="132"/>
    </location>
</feature>
<dbReference type="Pfam" id="PF10099">
    <property type="entry name" value="RskA_C"/>
    <property type="match status" value="1"/>
</dbReference>
<evidence type="ECO:0000256" key="1">
    <source>
        <dbReference type="SAM" id="Coils"/>
    </source>
</evidence>
<dbReference type="PANTHER" id="PTHR37461:SF1">
    <property type="entry name" value="ANTI-SIGMA-K FACTOR RSKA"/>
    <property type="match status" value="1"/>
</dbReference>
<evidence type="ECO:0000256" key="2">
    <source>
        <dbReference type="SAM" id="Phobius"/>
    </source>
</evidence>